<protein>
    <submittedName>
        <fullName evidence="7">Transporter</fullName>
    </submittedName>
</protein>
<keyword evidence="4 5" id="KW-0472">Membrane</keyword>
<feature type="transmembrane region" description="Helical" evidence="5">
    <location>
        <begin position="246"/>
        <end position="265"/>
    </location>
</feature>
<evidence type="ECO:0000313" key="7">
    <source>
        <dbReference type="EMBL" id="KOX92171.1"/>
    </source>
</evidence>
<dbReference type="OrthoDB" id="17861at2157"/>
<dbReference type="Pfam" id="PF00892">
    <property type="entry name" value="EamA"/>
    <property type="match status" value="2"/>
</dbReference>
<name>A0A0M9AJZ2_9EURY</name>
<dbReference type="RefSeq" id="WP_053968385.1">
    <property type="nucleotide sequence ID" value="NZ_JAWJXX010000009.1"/>
</dbReference>
<evidence type="ECO:0000256" key="3">
    <source>
        <dbReference type="ARBA" id="ARBA00022989"/>
    </source>
</evidence>
<dbReference type="EMBL" id="LIUF01000004">
    <property type="protein sequence ID" value="KOX92171.1"/>
    <property type="molecule type" value="Genomic_DNA"/>
</dbReference>
<evidence type="ECO:0000256" key="5">
    <source>
        <dbReference type="SAM" id="Phobius"/>
    </source>
</evidence>
<dbReference type="InterPro" id="IPR037185">
    <property type="entry name" value="EmrE-like"/>
</dbReference>
<feature type="transmembrane region" description="Helical" evidence="5">
    <location>
        <begin position="215"/>
        <end position="234"/>
    </location>
</feature>
<comment type="subcellular location">
    <subcellularLocation>
        <location evidence="1">Membrane</location>
        <topology evidence="1">Multi-pass membrane protein</topology>
    </subcellularLocation>
</comment>
<dbReference type="GO" id="GO:0016020">
    <property type="term" value="C:membrane"/>
    <property type="evidence" value="ECO:0007669"/>
    <property type="project" value="UniProtKB-SubCell"/>
</dbReference>
<feature type="transmembrane region" description="Helical" evidence="5">
    <location>
        <begin position="122"/>
        <end position="139"/>
    </location>
</feature>
<dbReference type="PANTHER" id="PTHR32322">
    <property type="entry name" value="INNER MEMBRANE TRANSPORTER"/>
    <property type="match status" value="1"/>
</dbReference>
<feature type="transmembrane region" description="Helical" evidence="5">
    <location>
        <begin position="37"/>
        <end position="54"/>
    </location>
</feature>
<keyword evidence="2 5" id="KW-0812">Transmembrane</keyword>
<evidence type="ECO:0000256" key="2">
    <source>
        <dbReference type="ARBA" id="ARBA00022692"/>
    </source>
</evidence>
<feature type="transmembrane region" description="Helical" evidence="5">
    <location>
        <begin position="66"/>
        <end position="87"/>
    </location>
</feature>
<dbReference type="PATRIC" id="fig|1705562.3.peg.3051"/>
<comment type="caution">
    <text evidence="7">The sequence shown here is derived from an EMBL/GenBank/DDBJ whole genome shotgun (WGS) entry which is preliminary data.</text>
</comment>
<keyword evidence="8" id="KW-1185">Reference proteome</keyword>
<evidence type="ECO:0000256" key="4">
    <source>
        <dbReference type="ARBA" id="ARBA00023136"/>
    </source>
</evidence>
<proteinExistence type="predicted"/>
<dbReference type="Proteomes" id="UP000037729">
    <property type="component" value="Unassembled WGS sequence"/>
</dbReference>
<organism evidence="7 8">
    <name type="scientific">Haloarcula rubripromontorii</name>
    <dbReference type="NCBI Taxonomy" id="1705562"/>
    <lineage>
        <taxon>Archaea</taxon>
        <taxon>Methanobacteriati</taxon>
        <taxon>Methanobacteriota</taxon>
        <taxon>Stenosarchaea group</taxon>
        <taxon>Halobacteria</taxon>
        <taxon>Halobacteriales</taxon>
        <taxon>Haloarculaceae</taxon>
        <taxon>Haloarcula</taxon>
    </lineage>
</organism>
<feature type="transmembrane region" description="Helical" evidence="5">
    <location>
        <begin position="183"/>
        <end position="203"/>
    </location>
</feature>
<feature type="domain" description="EamA" evidence="6">
    <location>
        <begin position="6"/>
        <end position="139"/>
    </location>
</feature>
<feature type="transmembrane region" description="Helical" evidence="5">
    <location>
        <begin position="151"/>
        <end position="171"/>
    </location>
</feature>
<feature type="domain" description="EamA" evidence="6">
    <location>
        <begin position="154"/>
        <end position="286"/>
    </location>
</feature>
<keyword evidence="3 5" id="KW-1133">Transmembrane helix</keyword>
<dbReference type="InterPro" id="IPR000620">
    <property type="entry name" value="EamA_dom"/>
</dbReference>
<evidence type="ECO:0000256" key="1">
    <source>
        <dbReference type="ARBA" id="ARBA00004141"/>
    </source>
</evidence>
<reference evidence="7 8" key="1">
    <citation type="submission" date="2015-08" db="EMBL/GenBank/DDBJ databases">
        <title>Genomes of Isolates from Cabo Rojo, PR.</title>
        <authorList>
            <person name="Sanchez-Nieves R.L."/>
            <person name="Montalvo-Rodriguez R."/>
        </authorList>
    </citation>
    <scope>NUCLEOTIDE SEQUENCE [LARGE SCALE GENOMIC DNA]</scope>
    <source>
        <strain evidence="7 8">SL3</strain>
    </source>
</reference>
<dbReference type="InterPro" id="IPR050638">
    <property type="entry name" value="AA-Vitamin_Transporters"/>
</dbReference>
<gene>
    <name evidence="7" type="ORF">AMS69_12375</name>
</gene>
<evidence type="ECO:0000259" key="6">
    <source>
        <dbReference type="Pfam" id="PF00892"/>
    </source>
</evidence>
<feature type="transmembrane region" description="Helical" evidence="5">
    <location>
        <begin position="93"/>
        <end position="115"/>
    </location>
</feature>
<accession>A0A0M9AJZ2</accession>
<sequence length="307" mass="32726">MRFRNAILFVALAVAWGSAFTAIKAGLEYFPPILFAAFRYDLAGVLMLGYAVYATDQWVPKGRTDWIVVGIGGTLMIAAYHIFLFVGEQGTTSAAAAIVVSLSPILTTGFARAFLPEERLTTLGIVGLLVGFVGVGVLSNPDPGNLLNPRTVSLVLVFLAATAFALGSVLTRRFDDELEIETMEAWSMLLGAVLMHGVSIGASESIADVQWTAEAVLALLYLVVVASALGFLIYFDLLERLGPIEINLVSYAAPVVAAATGLLFLGETPTVYTGVGFVCILIGFGLLKRDALRNEVARFNGTPRRGD</sequence>
<dbReference type="STRING" id="1705562.AMS69_12375"/>
<dbReference type="SUPFAM" id="SSF103481">
    <property type="entry name" value="Multidrug resistance efflux transporter EmrE"/>
    <property type="match status" value="2"/>
</dbReference>
<dbReference type="AlphaFoldDB" id="A0A0M9AJZ2"/>
<dbReference type="PANTHER" id="PTHR32322:SF2">
    <property type="entry name" value="EAMA DOMAIN-CONTAINING PROTEIN"/>
    <property type="match status" value="1"/>
</dbReference>
<feature type="transmembrane region" description="Helical" evidence="5">
    <location>
        <begin position="271"/>
        <end position="287"/>
    </location>
</feature>
<evidence type="ECO:0000313" key="8">
    <source>
        <dbReference type="Proteomes" id="UP000037729"/>
    </source>
</evidence>